<keyword evidence="1" id="KW-0175">Coiled coil</keyword>
<name>A0A7J7J6W7_BUGNE</name>
<organism evidence="2 3">
    <name type="scientific">Bugula neritina</name>
    <name type="common">Brown bryozoan</name>
    <name type="synonym">Sertularia neritina</name>
    <dbReference type="NCBI Taxonomy" id="10212"/>
    <lineage>
        <taxon>Eukaryota</taxon>
        <taxon>Metazoa</taxon>
        <taxon>Spiralia</taxon>
        <taxon>Lophotrochozoa</taxon>
        <taxon>Bryozoa</taxon>
        <taxon>Gymnolaemata</taxon>
        <taxon>Cheilostomatida</taxon>
        <taxon>Flustrina</taxon>
        <taxon>Buguloidea</taxon>
        <taxon>Bugulidae</taxon>
        <taxon>Bugula</taxon>
    </lineage>
</organism>
<dbReference type="PANTHER" id="PTHR28574">
    <property type="entry name" value="RIKEN CDNA 6820408C15"/>
    <property type="match status" value="1"/>
</dbReference>
<dbReference type="EMBL" id="VXIV02003046">
    <property type="protein sequence ID" value="KAF6021406.1"/>
    <property type="molecule type" value="Genomic_DNA"/>
</dbReference>
<protein>
    <submittedName>
        <fullName evidence="2">C20orf96</fullName>
    </submittedName>
</protein>
<sequence>MSTKSAIANCKKRERQLIESNLVLKKEIVAEERPNHEAVKILMRRYEKFRGGISYLNDNFTSTLKYESDQLRQLEERLEKDLNFLENEVGVLDAKLQERQNQVYVLNNYKDKEYPVKAIRIGELLTEIDQVELANDDEYYDLERVIDDELQKLSREGNQEQTSIKESALNSVLNQMHPSLKEMAKQNQVMQAEIDYHKEQIASLSLNVESLRQEVKQLLAHPKTNVRLQIFPELFKYETKCTPDMDVVLDIPRAELLPI</sequence>
<reference evidence="2" key="1">
    <citation type="submission" date="2020-06" db="EMBL/GenBank/DDBJ databases">
        <title>Draft genome of Bugula neritina, a colonial animal packing powerful symbionts and potential medicines.</title>
        <authorList>
            <person name="Rayko M."/>
        </authorList>
    </citation>
    <scope>NUCLEOTIDE SEQUENCE [LARGE SCALE GENOMIC DNA]</scope>
    <source>
        <strain evidence="2">Kwan_BN1</strain>
    </source>
</reference>
<dbReference type="PANTHER" id="PTHR28574:SF1">
    <property type="entry name" value="RIKEN CDNA 6820408C15 GENE"/>
    <property type="match status" value="1"/>
</dbReference>
<evidence type="ECO:0000313" key="3">
    <source>
        <dbReference type="Proteomes" id="UP000593567"/>
    </source>
</evidence>
<gene>
    <name evidence="2" type="ORF">EB796_020288</name>
</gene>
<keyword evidence="3" id="KW-1185">Reference proteome</keyword>
<comment type="caution">
    <text evidence="2">The sequence shown here is derived from an EMBL/GenBank/DDBJ whole genome shotgun (WGS) entry which is preliminary data.</text>
</comment>
<feature type="coiled-coil region" evidence="1">
    <location>
        <begin position="180"/>
        <end position="221"/>
    </location>
</feature>
<evidence type="ECO:0000313" key="2">
    <source>
        <dbReference type="EMBL" id="KAF6021406.1"/>
    </source>
</evidence>
<proteinExistence type="predicted"/>
<dbReference type="InterPro" id="IPR029236">
    <property type="entry name" value="DUF4618"/>
</dbReference>
<accession>A0A7J7J6W7</accession>
<dbReference type="Pfam" id="PF15397">
    <property type="entry name" value="DUF4618"/>
    <property type="match status" value="1"/>
</dbReference>
<dbReference type="OrthoDB" id="10003267at2759"/>
<dbReference type="AlphaFoldDB" id="A0A7J7J6W7"/>
<dbReference type="Proteomes" id="UP000593567">
    <property type="component" value="Unassembled WGS sequence"/>
</dbReference>
<evidence type="ECO:0000256" key="1">
    <source>
        <dbReference type="SAM" id="Coils"/>
    </source>
</evidence>
<feature type="coiled-coil region" evidence="1">
    <location>
        <begin position="68"/>
        <end position="102"/>
    </location>
</feature>